<keyword evidence="3" id="KW-1185">Reference proteome</keyword>
<dbReference type="InterPro" id="IPR008258">
    <property type="entry name" value="Transglycosylase_SLT_dom_1"/>
</dbReference>
<protein>
    <recommendedName>
        <fullName evidence="1">Transglycosylase SLT domain-containing protein</fullName>
    </recommendedName>
</protein>
<dbReference type="Pfam" id="PF01464">
    <property type="entry name" value="SLT"/>
    <property type="match status" value="1"/>
</dbReference>
<evidence type="ECO:0000259" key="1">
    <source>
        <dbReference type="Pfam" id="PF01464"/>
    </source>
</evidence>
<dbReference type="EMBL" id="BSPW01000078">
    <property type="protein sequence ID" value="GLT19581.1"/>
    <property type="molecule type" value="Genomic_DNA"/>
</dbReference>
<organism evidence="2 3">
    <name type="scientific">Vibrio zhanjiangensis</name>
    <dbReference type="NCBI Taxonomy" id="1046128"/>
    <lineage>
        <taxon>Bacteria</taxon>
        <taxon>Pseudomonadati</taxon>
        <taxon>Pseudomonadota</taxon>
        <taxon>Gammaproteobacteria</taxon>
        <taxon>Vibrionales</taxon>
        <taxon>Vibrionaceae</taxon>
        <taxon>Vibrio</taxon>
    </lineage>
</organism>
<evidence type="ECO:0000313" key="2">
    <source>
        <dbReference type="EMBL" id="GLT19581.1"/>
    </source>
</evidence>
<accession>A0ABQ6F305</accession>
<dbReference type="InterPro" id="IPR023346">
    <property type="entry name" value="Lysozyme-like_dom_sf"/>
</dbReference>
<sequence length="177" mass="20011">MVRYRIAIIVWLLFTPTAWAVPPLYQLIAERESIPPTVLYSLALTESQILLSNGTVRPWPWTLNVDKKPYRYSSKTEACQALMQFLRHTPSVDIGLAQISWRWHSAPFSKPCDVLVPETNLTYAAQLMAQAYAKFGDWTKAAGFYHRPAGGAPAERYRQDFAKNYARTLITFPGGGS</sequence>
<comment type="caution">
    <text evidence="2">The sequence shown here is derived from an EMBL/GenBank/DDBJ whole genome shotgun (WGS) entry which is preliminary data.</text>
</comment>
<proteinExistence type="predicted"/>
<dbReference type="SUPFAM" id="SSF53955">
    <property type="entry name" value="Lysozyme-like"/>
    <property type="match status" value="1"/>
</dbReference>
<dbReference type="RefSeq" id="WP_284193434.1">
    <property type="nucleotide sequence ID" value="NZ_BSPW01000078.1"/>
</dbReference>
<dbReference type="Gene3D" id="1.10.530.10">
    <property type="match status" value="1"/>
</dbReference>
<feature type="domain" description="Transglycosylase SLT" evidence="1">
    <location>
        <begin position="29"/>
        <end position="147"/>
    </location>
</feature>
<gene>
    <name evidence="2" type="ORF">GCM10007938_33630</name>
</gene>
<dbReference type="Proteomes" id="UP001157138">
    <property type="component" value="Unassembled WGS sequence"/>
</dbReference>
<evidence type="ECO:0000313" key="3">
    <source>
        <dbReference type="Proteomes" id="UP001157138"/>
    </source>
</evidence>
<reference evidence="3" key="1">
    <citation type="journal article" date="2019" name="Int. J. Syst. Evol. Microbiol.">
        <title>The Global Catalogue of Microorganisms (GCM) 10K type strain sequencing project: providing services to taxonomists for standard genome sequencing and annotation.</title>
        <authorList>
            <consortium name="The Broad Institute Genomics Platform"/>
            <consortium name="The Broad Institute Genome Sequencing Center for Infectious Disease"/>
            <person name="Wu L."/>
            <person name="Ma J."/>
        </authorList>
    </citation>
    <scope>NUCLEOTIDE SEQUENCE [LARGE SCALE GENOMIC DNA]</scope>
    <source>
        <strain evidence="3">NBRC 108723</strain>
    </source>
</reference>
<name>A0ABQ6F305_9VIBR</name>